<dbReference type="RefSeq" id="WP_131467735.1">
    <property type="nucleotide sequence ID" value="NZ_SJJY01000012.1"/>
</dbReference>
<keyword evidence="3" id="KW-1185">Reference proteome</keyword>
<evidence type="ECO:0000313" key="2">
    <source>
        <dbReference type="EMBL" id="TCC16862.1"/>
    </source>
</evidence>
<feature type="transmembrane region" description="Helical" evidence="1">
    <location>
        <begin position="12"/>
        <end position="36"/>
    </location>
</feature>
<accession>A0ABY1ZT90</accession>
<gene>
    <name evidence="2" type="ORF">E0H58_37895</name>
</gene>
<dbReference type="Proteomes" id="UP000292385">
    <property type="component" value="Unassembled WGS sequence"/>
</dbReference>
<reference evidence="2 3" key="1">
    <citation type="submission" date="2019-02" db="EMBL/GenBank/DDBJ databases">
        <title>Kribbella capetownensis sp. nov. and Kribbella speibonae sp. nov., isolated from soil.</title>
        <authorList>
            <person name="Curtis S.M."/>
            <person name="Norton I."/>
            <person name="Everest G.J."/>
            <person name="Meyers P.R."/>
        </authorList>
    </citation>
    <scope>NUCLEOTIDE SEQUENCE [LARGE SCALE GENOMIC DNA]</scope>
    <source>
        <strain evidence="2 3">SK5</strain>
    </source>
</reference>
<organism evidence="2 3">
    <name type="scientific">Kribbella speibonae</name>
    <dbReference type="NCBI Taxonomy" id="1572660"/>
    <lineage>
        <taxon>Bacteria</taxon>
        <taxon>Bacillati</taxon>
        <taxon>Actinomycetota</taxon>
        <taxon>Actinomycetes</taxon>
        <taxon>Propionibacteriales</taxon>
        <taxon>Kribbellaceae</taxon>
        <taxon>Kribbella</taxon>
    </lineage>
</organism>
<comment type="caution">
    <text evidence="2">The sequence shown here is derived from an EMBL/GenBank/DDBJ whole genome shotgun (WGS) entry which is preliminary data.</text>
</comment>
<dbReference type="EMBL" id="SJJY01000012">
    <property type="protein sequence ID" value="TCC16862.1"/>
    <property type="molecule type" value="Genomic_DNA"/>
</dbReference>
<feature type="transmembrane region" description="Helical" evidence="1">
    <location>
        <begin position="42"/>
        <end position="62"/>
    </location>
</feature>
<sequence>MRTPVSRMVRRAVGTAVGVVGGLFCYFVCQGMFAGYPQYHSQLLSVAGLILIVLIGGIAWIVDEHRMHDDD</sequence>
<keyword evidence="1" id="KW-0812">Transmembrane</keyword>
<evidence type="ECO:0000256" key="1">
    <source>
        <dbReference type="SAM" id="Phobius"/>
    </source>
</evidence>
<proteinExistence type="predicted"/>
<evidence type="ECO:0000313" key="3">
    <source>
        <dbReference type="Proteomes" id="UP000292385"/>
    </source>
</evidence>
<keyword evidence="1" id="KW-1133">Transmembrane helix</keyword>
<keyword evidence="1" id="KW-0472">Membrane</keyword>
<name>A0ABY1ZT90_9ACTN</name>
<protein>
    <submittedName>
        <fullName evidence="2">Uncharacterized protein</fullName>
    </submittedName>
</protein>